<evidence type="ECO:0000256" key="1">
    <source>
        <dbReference type="SAM" id="Phobius"/>
    </source>
</evidence>
<dbReference type="EMBL" id="AKPH01000002">
    <property type="protein sequence ID" value="EJB97085.1"/>
    <property type="molecule type" value="Genomic_DNA"/>
</dbReference>
<gene>
    <name evidence="2" type="ORF">HPHPH34_0816</name>
</gene>
<reference evidence="2 3" key="1">
    <citation type="journal article" date="2013" name="Pathog. Dis.">
        <title>Genome sequences of 65 Helicobacter pylori strains isolated from asymptomatic individuals and patients with gastric cancer, peptic ulcer disease, or gastritis.</title>
        <authorList>
            <person name="Blanchard T.G."/>
            <person name="Czinn S.J."/>
            <person name="Correa P."/>
            <person name="Nakazawa T."/>
            <person name="Keelan M."/>
            <person name="Morningstar L."/>
            <person name="Santana-Cruz I."/>
            <person name="Maroo A."/>
            <person name="McCracken C."/>
            <person name="Shefchek K."/>
            <person name="Daugherty S."/>
            <person name="Song Y."/>
            <person name="Fraser C.M."/>
            <person name="Fricke W.F."/>
        </authorList>
    </citation>
    <scope>NUCLEOTIDE SEQUENCE [LARGE SCALE GENOMIC DNA]</scope>
    <source>
        <strain evidence="2 3">Hp H-34</strain>
    </source>
</reference>
<feature type="transmembrane region" description="Helical" evidence="1">
    <location>
        <begin position="6"/>
        <end position="29"/>
    </location>
</feature>
<keyword evidence="1" id="KW-1133">Transmembrane helix</keyword>
<comment type="caution">
    <text evidence="2">The sequence shown here is derived from an EMBL/GenBank/DDBJ whole genome shotgun (WGS) entry which is preliminary data.</text>
</comment>
<protein>
    <submittedName>
        <fullName evidence="2">Uncharacterized protein</fullName>
    </submittedName>
</protein>
<dbReference type="AlphaFoldDB" id="J0PEV6"/>
<dbReference type="RefSeq" id="WP_000337777.1">
    <property type="nucleotide sequence ID" value="NZ_AKPH01000002.1"/>
</dbReference>
<sequence>MCVEKFLKVIPAVVFLFCVLEIFELVLIISDMNKTEKLEVEIQSNLKLLEHIILLEKNSQGENDLQNKIK</sequence>
<evidence type="ECO:0000313" key="2">
    <source>
        <dbReference type="EMBL" id="EJB97085.1"/>
    </source>
</evidence>
<accession>J0PEV6</accession>
<evidence type="ECO:0000313" key="3">
    <source>
        <dbReference type="Proteomes" id="UP000004741"/>
    </source>
</evidence>
<proteinExistence type="predicted"/>
<keyword evidence="1" id="KW-0812">Transmembrane</keyword>
<dbReference type="PATRIC" id="fig|992069.3.peg.794"/>
<name>J0PEV6_HELPX</name>
<keyword evidence="1" id="KW-0472">Membrane</keyword>
<organism evidence="2 3">
    <name type="scientific">Helicobacter pylori Hp H-34</name>
    <dbReference type="NCBI Taxonomy" id="992069"/>
    <lineage>
        <taxon>Bacteria</taxon>
        <taxon>Pseudomonadati</taxon>
        <taxon>Campylobacterota</taxon>
        <taxon>Epsilonproteobacteria</taxon>
        <taxon>Campylobacterales</taxon>
        <taxon>Helicobacteraceae</taxon>
        <taxon>Helicobacter</taxon>
    </lineage>
</organism>
<dbReference type="Proteomes" id="UP000004741">
    <property type="component" value="Unassembled WGS sequence"/>
</dbReference>